<dbReference type="Proteomes" id="UP001281761">
    <property type="component" value="Unassembled WGS sequence"/>
</dbReference>
<accession>A0ABQ9Y1M8</accession>
<organism evidence="1 2">
    <name type="scientific">Blattamonas nauphoetae</name>
    <dbReference type="NCBI Taxonomy" id="2049346"/>
    <lineage>
        <taxon>Eukaryota</taxon>
        <taxon>Metamonada</taxon>
        <taxon>Preaxostyla</taxon>
        <taxon>Oxymonadida</taxon>
        <taxon>Blattamonas</taxon>
    </lineage>
</organism>
<proteinExistence type="predicted"/>
<keyword evidence="2" id="KW-1185">Reference proteome</keyword>
<protein>
    <submittedName>
        <fullName evidence="1">Uncharacterized protein</fullName>
    </submittedName>
</protein>
<sequence length="330" mass="37093">MDKTINTYTDSPCPDSSAFLNWGEESLESEPEKAVVFRSLVAAVKLQPALDASLQAKAVKFLKCVDPQNTESAEDFLNSLGRTTDESSTIFVQSIVLLLSSPNRAIATTAMQILESISVTCSRNSRLGLIKADLLPHLIASLNPLSQYFAEAVDIHMNVMKTITNSLWLATPFGLRQFGIEDENEQQTVQETVLQQVLIPSEGYICHLCDNRYSIIDGDQFGYFLSLLTQLLGISPSHQPTKELVLNMPVFLTIPSCLAFFEHDRSIFSFLYFLVDAQREWNNQRGEVRQLGKTMLRMLRMEGFEDVIEEQLPNDKSRTYGRHIGHGFGM</sequence>
<evidence type="ECO:0000313" key="2">
    <source>
        <dbReference type="Proteomes" id="UP001281761"/>
    </source>
</evidence>
<dbReference type="SUPFAM" id="SSF48371">
    <property type="entry name" value="ARM repeat"/>
    <property type="match status" value="1"/>
</dbReference>
<comment type="caution">
    <text evidence="1">The sequence shown here is derived from an EMBL/GenBank/DDBJ whole genome shotgun (WGS) entry which is preliminary data.</text>
</comment>
<dbReference type="EMBL" id="JARBJD010000045">
    <property type="protein sequence ID" value="KAK2957564.1"/>
    <property type="molecule type" value="Genomic_DNA"/>
</dbReference>
<gene>
    <name evidence="1" type="ORF">BLNAU_7463</name>
</gene>
<reference evidence="1 2" key="1">
    <citation type="journal article" date="2022" name="bioRxiv">
        <title>Genomics of Preaxostyla Flagellates Illuminates Evolutionary Transitions and the Path Towards Mitochondrial Loss.</title>
        <authorList>
            <person name="Novak L.V.F."/>
            <person name="Treitli S.C."/>
            <person name="Pyrih J."/>
            <person name="Halakuc P."/>
            <person name="Pipaliya S.V."/>
            <person name="Vacek V."/>
            <person name="Brzon O."/>
            <person name="Soukal P."/>
            <person name="Eme L."/>
            <person name="Dacks J.B."/>
            <person name="Karnkowska A."/>
            <person name="Elias M."/>
            <person name="Hampl V."/>
        </authorList>
    </citation>
    <scope>NUCLEOTIDE SEQUENCE [LARGE SCALE GENOMIC DNA]</scope>
    <source>
        <strain evidence="1">NAU3</strain>
        <tissue evidence="1">Gut</tissue>
    </source>
</reference>
<name>A0ABQ9Y1M8_9EUKA</name>
<evidence type="ECO:0000313" key="1">
    <source>
        <dbReference type="EMBL" id="KAK2957564.1"/>
    </source>
</evidence>
<dbReference type="InterPro" id="IPR016024">
    <property type="entry name" value="ARM-type_fold"/>
</dbReference>